<evidence type="ECO:0000259" key="1">
    <source>
        <dbReference type="Pfam" id="PF01458"/>
    </source>
</evidence>
<protein>
    <submittedName>
        <fullName evidence="2">Fe-S cluster assembly protein SufD</fullName>
    </submittedName>
</protein>
<dbReference type="OrthoDB" id="9768262at2"/>
<dbReference type="Pfam" id="PF01458">
    <property type="entry name" value="SUFBD_core"/>
    <property type="match status" value="1"/>
</dbReference>
<dbReference type="InterPro" id="IPR011542">
    <property type="entry name" value="SUF_FeS_clus_asmbl_SufD"/>
</dbReference>
<accession>A0A3N2QCP3</accession>
<dbReference type="GO" id="GO:0016226">
    <property type="term" value="P:iron-sulfur cluster assembly"/>
    <property type="evidence" value="ECO:0007669"/>
    <property type="project" value="InterPro"/>
</dbReference>
<gene>
    <name evidence="2" type="primary">sufD</name>
    <name evidence="2" type="ORF">EDM02_01840</name>
</gene>
<dbReference type="SUPFAM" id="SSF101960">
    <property type="entry name" value="Stabilizer of iron transporter SufD"/>
    <property type="match status" value="1"/>
</dbReference>
<name>A0A3N2QCP3_9BACT</name>
<dbReference type="RefSeq" id="WP_123662601.1">
    <property type="nucleotide sequence ID" value="NZ_RARA01000021.1"/>
</dbReference>
<dbReference type="InterPro" id="IPR037284">
    <property type="entry name" value="SUF_FeS_clus_asmbl_SufBD_sf"/>
</dbReference>
<dbReference type="InterPro" id="IPR000825">
    <property type="entry name" value="SUF_FeS_clus_asmbl_SufBD_core"/>
</dbReference>
<sequence>MTTFMDWLAKAVETLEPFSDPFYADRLVAFNKLHHTDFIESQKEHYPYISFRETLKQLSSQLYHTKVPSESFLEQQALPLAAVAVGYGHATKAATLTFVNGRWAKAPSRFSYNGTGIQLRRLADLSLMEQQEVCKGYMADLTSSDDIFVTLNILLAQETYLLEIKDHTQLEDIIVIQHIITSSVTHVVPQFILKIGKESQVTIVEEWYAEGYPIQAFVNSLTHITLAESARLTYYTLHTEYAVPFYHVHALYCNQKDHSTFTHYTFSFGSTMLRINLTDQVQGSHATATLYGLYSLSAKEQVDHRIRVIHSCPHSFSKQLYKCILGGQSTGSFHGLIYLTPDAQQTHAYQTNNAIVLSNGAHHYVKPQLEIYADAVKCSHGATAGQLDQAQLFYLQTRGIEEPLAKRLLLEAFGIEIINTVPIKELQDYLLDKLAEKFIKL</sequence>
<dbReference type="Proteomes" id="UP000270927">
    <property type="component" value="Unassembled WGS sequence"/>
</dbReference>
<evidence type="ECO:0000313" key="2">
    <source>
        <dbReference type="EMBL" id="ROT47565.1"/>
    </source>
</evidence>
<dbReference type="EMBL" id="RARA01000021">
    <property type="protein sequence ID" value="ROT47565.1"/>
    <property type="molecule type" value="Genomic_DNA"/>
</dbReference>
<dbReference type="InterPro" id="IPR055346">
    <property type="entry name" value="Fe-S_cluster_assembly_SufBD"/>
</dbReference>
<comment type="caution">
    <text evidence="2">The sequence shown here is derived from an EMBL/GenBank/DDBJ whole genome shotgun (WGS) entry which is preliminary data.</text>
</comment>
<feature type="domain" description="SUF system FeS cluster assembly SufBD core" evidence="1">
    <location>
        <begin position="179"/>
        <end position="413"/>
    </location>
</feature>
<dbReference type="NCBIfam" id="TIGR01981">
    <property type="entry name" value="sufD"/>
    <property type="match status" value="1"/>
</dbReference>
<reference evidence="2 3" key="1">
    <citation type="submission" date="2018-09" db="EMBL/GenBank/DDBJ databases">
        <title>Comparative Genomics of Wolbachia-Cardinium Dual Endosymbiosis in a Plant-Parasitic Nematode.</title>
        <authorList>
            <person name="Brown A.M.V."/>
            <person name="Wasala S.K."/>
            <person name="Howe D.K."/>
            <person name="Peetz A.B."/>
            <person name="Zasada I.A."/>
            <person name="Denver D.R."/>
        </authorList>
    </citation>
    <scope>NUCLEOTIDE SEQUENCE [LARGE SCALE GENOMIC DNA]</scope>
    <source>
        <strain evidence="2 3">Pp_1</strain>
    </source>
</reference>
<organism evidence="2 3">
    <name type="scientific">Candidatus Cardinium hertigii</name>
    <dbReference type="NCBI Taxonomy" id="247481"/>
    <lineage>
        <taxon>Bacteria</taxon>
        <taxon>Pseudomonadati</taxon>
        <taxon>Bacteroidota</taxon>
        <taxon>Cytophagia</taxon>
        <taxon>Cytophagales</taxon>
        <taxon>Amoebophilaceae</taxon>
        <taxon>Candidatus Cardinium</taxon>
    </lineage>
</organism>
<keyword evidence="3" id="KW-1185">Reference proteome</keyword>
<evidence type="ECO:0000313" key="3">
    <source>
        <dbReference type="Proteomes" id="UP000270927"/>
    </source>
</evidence>
<proteinExistence type="predicted"/>
<dbReference type="PANTHER" id="PTHR43575">
    <property type="entry name" value="PROTEIN ABCI7, CHLOROPLASTIC"/>
    <property type="match status" value="1"/>
</dbReference>
<dbReference type="AlphaFoldDB" id="A0A3N2QCP3"/>
<dbReference type="PANTHER" id="PTHR43575:SF1">
    <property type="entry name" value="PROTEIN ABCI7, CHLOROPLASTIC"/>
    <property type="match status" value="1"/>
</dbReference>